<sequence length="41" mass="4965">MKIFTTKQLSCLQTEISCFLKKVPNWLSIFIFESVIYRNFF</sequence>
<dbReference type="KEGG" id="nfl:COO91_04482"/>
<reference evidence="1 2" key="1">
    <citation type="submission" date="2017-11" db="EMBL/GenBank/DDBJ databases">
        <title>Complete genome of a free-living desiccation-tolerant cyanobacterium and its photosynthetic adaptation to extreme terrestrial habitat.</title>
        <authorList>
            <person name="Shang J."/>
        </authorList>
    </citation>
    <scope>NUCLEOTIDE SEQUENCE [LARGE SCALE GENOMIC DNA]</scope>
    <source>
        <strain evidence="1 2">CCNUN1</strain>
    </source>
</reference>
<dbReference type="Proteomes" id="UP000232003">
    <property type="component" value="Chromosome"/>
</dbReference>
<evidence type="ECO:0000313" key="2">
    <source>
        <dbReference type="Proteomes" id="UP000232003"/>
    </source>
</evidence>
<proteinExistence type="predicted"/>
<name>A0A2K8SSR4_9NOSO</name>
<protein>
    <submittedName>
        <fullName evidence="1">Uncharacterized protein</fullName>
    </submittedName>
</protein>
<dbReference type="AlphaFoldDB" id="A0A2K8SSR4"/>
<keyword evidence="2" id="KW-1185">Reference proteome</keyword>
<organism evidence="1 2">
    <name type="scientific">Nostoc flagelliforme CCNUN1</name>
    <dbReference type="NCBI Taxonomy" id="2038116"/>
    <lineage>
        <taxon>Bacteria</taxon>
        <taxon>Bacillati</taxon>
        <taxon>Cyanobacteriota</taxon>
        <taxon>Cyanophyceae</taxon>
        <taxon>Nostocales</taxon>
        <taxon>Nostocaceae</taxon>
        <taxon>Nostoc</taxon>
    </lineage>
</organism>
<gene>
    <name evidence="1" type="ORF">COO91_04482</name>
</gene>
<dbReference type="EMBL" id="CP024785">
    <property type="protein sequence ID" value="AUB38512.1"/>
    <property type="molecule type" value="Genomic_DNA"/>
</dbReference>
<accession>A0A2K8SSR4</accession>
<evidence type="ECO:0000313" key="1">
    <source>
        <dbReference type="EMBL" id="AUB38512.1"/>
    </source>
</evidence>